<evidence type="ECO:0000313" key="7">
    <source>
        <dbReference type="EMBL" id="MEC1180503.1"/>
    </source>
</evidence>
<feature type="transmembrane region" description="Helical" evidence="5">
    <location>
        <begin position="23"/>
        <end position="41"/>
    </location>
</feature>
<keyword evidence="3 5" id="KW-1133">Transmembrane helix</keyword>
<dbReference type="RefSeq" id="WP_326125041.1">
    <property type="nucleotide sequence ID" value="NZ_JARSFG010000033.1"/>
</dbReference>
<dbReference type="AlphaFoldDB" id="A0AAW9NZI2"/>
<comment type="caution">
    <text evidence="7">The sequence shown here is derived from an EMBL/GenBank/DDBJ whole genome shotgun (WGS) entry which is preliminary data.</text>
</comment>
<sequence>MNPLISTWLQPKRTARYVIDHKSTGYTMLILTLGYIGSLLASLRESDFVMAPVWLLIGSIVLAPVVAFIGNSILSWLYLKVGSVFDGGATYNELFKGISLSVIPYVILIPFYSVWLMTATESLINTAYVGPIPWYFLPTLLLTFFVSVWSFGISVATVAEAHQISIWKAFLTVVIPIIVIIVLLMPIVFIVSAFVF</sequence>
<keyword evidence="8" id="KW-1185">Reference proteome</keyword>
<dbReference type="EMBL" id="JARSFG010000033">
    <property type="protein sequence ID" value="MEC1180503.1"/>
    <property type="molecule type" value="Genomic_DNA"/>
</dbReference>
<evidence type="ECO:0000256" key="3">
    <source>
        <dbReference type="ARBA" id="ARBA00022989"/>
    </source>
</evidence>
<dbReference type="InterPro" id="IPR006977">
    <property type="entry name" value="Yip1_dom"/>
</dbReference>
<dbReference type="GO" id="GO:0016020">
    <property type="term" value="C:membrane"/>
    <property type="evidence" value="ECO:0007669"/>
    <property type="project" value="UniProtKB-SubCell"/>
</dbReference>
<feature type="transmembrane region" description="Helical" evidence="5">
    <location>
        <begin position="170"/>
        <end position="195"/>
    </location>
</feature>
<proteinExistence type="predicted"/>
<comment type="subcellular location">
    <subcellularLocation>
        <location evidence="1">Membrane</location>
        <topology evidence="1">Multi-pass membrane protein</topology>
    </subcellularLocation>
</comment>
<keyword evidence="2 5" id="KW-0812">Transmembrane</keyword>
<evidence type="ECO:0000313" key="8">
    <source>
        <dbReference type="Proteomes" id="UP001344888"/>
    </source>
</evidence>
<feature type="transmembrane region" description="Helical" evidence="5">
    <location>
        <begin position="135"/>
        <end position="158"/>
    </location>
</feature>
<feature type="transmembrane region" description="Helical" evidence="5">
    <location>
        <begin position="53"/>
        <end position="74"/>
    </location>
</feature>
<protein>
    <submittedName>
        <fullName evidence="7">YIP1 family protein</fullName>
    </submittedName>
</protein>
<evidence type="ECO:0000256" key="4">
    <source>
        <dbReference type="ARBA" id="ARBA00023136"/>
    </source>
</evidence>
<evidence type="ECO:0000256" key="5">
    <source>
        <dbReference type="SAM" id="Phobius"/>
    </source>
</evidence>
<feature type="transmembrane region" description="Helical" evidence="5">
    <location>
        <begin position="94"/>
        <end position="115"/>
    </location>
</feature>
<gene>
    <name evidence="7" type="ORF">P9B03_18725</name>
</gene>
<accession>A0AAW9NZI2</accession>
<keyword evidence="4 5" id="KW-0472">Membrane</keyword>
<feature type="domain" description="Yip1" evidence="6">
    <location>
        <begin position="6"/>
        <end position="185"/>
    </location>
</feature>
<reference evidence="7 8" key="1">
    <citation type="submission" date="2023-03" db="EMBL/GenBank/DDBJ databases">
        <title>Bacillus Genome Sequencing.</title>
        <authorList>
            <person name="Dunlap C."/>
        </authorList>
    </citation>
    <scope>NUCLEOTIDE SEQUENCE [LARGE SCALE GENOMIC DNA]</scope>
    <source>
        <strain evidence="7 8">B-59205</strain>
    </source>
</reference>
<dbReference type="Pfam" id="PF04893">
    <property type="entry name" value="Yip1"/>
    <property type="match status" value="1"/>
</dbReference>
<organism evidence="7 8">
    <name type="scientific">Metasolibacillus meyeri</name>
    <dbReference type="NCBI Taxonomy" id="1071052"/>
    <lineage>
        <taxon>Bacteria</taxon>
        <taxon>Bacillati</taxon>
        <taxon>Bacillota</taxon>
        <taxon>Bacilli</taxon>
        <taxon>Bacillales</taxon>
        <taxon>Caryophanaceae</taxon>
        <taxon>Metasolibacillus</taxon>
    </lineage>
</organism>
<name>A0AAW9NZI2_9BACL</name>
<evidence type="ECO:0000256" key="2">
    <source>
        <dbReference type="ARBA" id="ARBA00022692"/>
    </source>
</evidence>
<evidence type="ECO:0000256" key="1">
    <source>
        <dbReference type="ARBA" id="ARBA00004141"/>
    </source>
</evidence>
<evidence type="ECO:0000259" key="6">
    <source>
        <dbReference type="Pfam" id="PF04893"/>
    </source>
</evidence>
<dbReference type="Proteomes" id="UP001344888">
    <property type="component" value="Unassembled WGS sequence"/>
</dbReference>